<gene>
    <name evidence="1" type="ordered locus">AFE_1264</name>
</gene>
<name>B7J8U6_ACIF2</name>
<reference evidence="1 2" key="1">
    <citation type="journal article" date="2008" name="BMC Genomics">
        <title>Acidithiobacillus ferrooxidans metabolism: from genome sequence to industrial applications.</title>
        <authorList>
            <person name="Valdes J."/>
            <person name="Pedroso I."/>
            <person name="Quatrini R."/>
            <person name="Dodson R.J."/>
            <person name="Tettelin H."/>
            <person name="Blake R.II."/>
            <person name="Eisen J.A."/>
            <person name="Holmes D.S."/>
        </authorList>
    </citation>
    <scope>NUCLEOTIDE SEQUENCE [LARGE SCALE GENOMIC DNA]</scope>
    <source>
        <strain evidence="2">ATCC 23270 / DSM 14882 / CIP 104768 / NCIMB 8455</strain>
    </source>
</reference>
<protein>
    <submittedName>
        <fullName evidence="1">Uncharacterized protein</fullName>
    </submittedName>
</protein>
<proteinExistence type="predicted"/>
<sequence length="1403" mass="157710">MAAAKLALKAGGERAGEQRQNKLIQDNTDLAAVLMAPDRIQEIVSRRTFGSSWMGSYHAYDAGLLSGREEFSAEASSRLRMAMDWLHAWARLPEEDRQDERVSDADRAELAMALLRLRSPKKAARFLRSWTWRQYSFEAGWRLGRRLIDLGQYEQLITLTAAAGNDVWLLLGLASEARSMGYLLPAAPLARLLRLLAHRRVKLPESKQWNMRWTLLYAVSATIELAARVLPPEPETWAAILRRYLPSAPPSELASRFGFDRAPLLRAYALEAALRGQKLALLDVAPPEVREQLGERERYGRSQETETFLQEVGGLLAWSVLSAEVACGRMPASLAEAVGMAVEETSSREARSYRQVNSLRQTVALEWLRILQDAGAAKGTEVDAFKSWLARQEDTLWSGTLISLCRSAARAEGFEQLAVDFATGAYQILEASRENAESRADSYLNLSRAILAVSPPEASVYFNRAVDIASRIGDENLSRWAALLHLADAAGERDNPRPRTAYRLSRVAELTYEYVARDKHFDWAGTVEALTSLCASSALAILSRWRDRRFGTFGRLLPHAIYRLAEQNQLPVITPVVFGGIEARWDRLADLRRVVAVETDPARRSVAAQVAYRYIRVQPENSETWSELRDLGSTYGIDFPDIDRLVATNRNRVPTEKNPPAPEFLLAESERRSPDWSTIFQDVDLTNSDALRWAYAAIRTYDPPYECEAFYREAFARVRIGWESTLVRAIASWPDFGIFDLRYLLDALPSPPSKQVAFRNAVRDAVLSACRREPERVHRRGWNSPIPFEKLHAEGITLDQDVVRATLEGFTRQVDTLDVSEMFHLVDPLAACLSPAEADEALNFGLDLLENVLRPEDGDGLWRPELHPPQSLISALAGYVWAGLGSPVVAERWQYAHVVRTVIELGWSELLDALIAWAESGEAGPFVDQGLQFYVWHARQWLLIGLARGGLENAAALRPVAQPLQRWLREEHVLIRDFAARALRTLVAAGELEAEEAGDLNSVNQPSLLEQVSASCLELTDDASASEQAIGDDEKYYFGIDIGPYWFQLLGRVFGLTQGAIELRARQALRQRMGWSGGGRREDARYWRKIFDDGETMHSHGDLPKTDDLCTYHGYHAMMLVAAVLLKDRPVRRHPEEPLDDFRGWLSRYLLTRTDGRWLADWRDPRLVMDPPPAGYGDKLWRWSVTPDYLDEKLVTDDGLIVLWGSWTGGDEDYRETVSICSALVSHTGAEALVAALQTAPETGRFALPRAGLQDDLEAGTLRLRGWVTDEHVSGRIDEGDPWAKGLCYPGPAPSEEAIAKAGLTTLTNGRTWDGSSYLLRREVWTRIEGLGREAQAISGSRLSGDHGFVKRLLDAYPEDRLVLTVEVRRPPRYERDKDEFELYPWPYARYYLIGDDGVAHAL</sequence>
<dbReference type="KEGG" id="afr:AFE_1264"/>
<evidence type="ECO:0000313" key="1">
    <source>
        <dbReference type="EMBL" id="ACK78898.1"/>
    </source>
</evidence>
<dbReference type="RefSeq" id="WP_012606936.1">
    <property type="nucleotide sequence ID" value="NC_011761.1"/>
</dbReference>
<dbReference type="Proteomes" id="UP000001362">
    <property type="component" value="Chromosome"/>
</dbReference>
<keyword evidence="2" id="KW-1185">Reference proteome</keyword>
<dbReference type="GeneID" id="65280528"/>
<evidence type="ECO:0000313" key="2">
    <source>
        <dbReference type="Proteomes" id="UP000001362"/>
    </source>
</evidence>
<accession>B7J8U6</accession>
<organism evidence="1 2">
    <name type="scientific">Acidithiobacillus ferrooxidans (strain ATCC 23270 / DSM 14882 / CIP 104768 / NCIMB 8455)</name>
    <name type="common">Ferrobacillus ferrooxidans (strain ATCC 23270)</name>
    <dbReference type="NCBI Taxonomy" id="243159"/>
    <lineage>
        <taxon>Bacteria</taxon>
        <taxon>Pseudomonadati</taxon>
        <taxon>Pseudomonadota</taxon>
        <taxon>Acidithiobacillia</taxon>
        <taxon>Acidithiobacillales</taxon>
        <taxon>Acidithiobacillaceae</taxon>
        <taxon>Acidithiobacillus</taxon>
    </lineage>
</organism>
<dbReference type="HOGENOM" id="CLU_001478_0_0_6"/>
<dbReference type="STRING" id="243159.AFE_1264"/>
<dbReference type="PaxDb" id="243159-AFE_1264"/>
<dbReference type="EMBL" id="CP001219">
    <property type="protein sequence ID" value="ACK78898.1"/>
    <property type="molecule type" value="Genomic_DNA"/>
</dbReference>
<dbReference type="eggNOG" id="COG1474">
    <property type="taxonomic scope" value="Bacteria"/>
</dbReference>